<evidence type="ECO:0000313" key="6">
    <source>
        <dbReference type="Proteomes" id="UP000218831"/>
    </source>
</evidence>
<dbReference type="Gene3D" id="2.60.40.420">
    <property type="entry name" value="Cupredoxins - blue copper proteins"/>
    <property type="match status" value="1"/>
</dbReference>
<evidence type="ECO:0000259" key="4">
    <source>
        <dbReference type="Pfam" id="PF00127"/>
    </source>
</evidence>
<reference evidence="5 6" key="1">
    <citation type="submission" date="2017-08" db="EMBL/GenBank/DDBJ databases">
        <title>Aliifodinibius alkalisoli sp. nov., isolated from saline alkaline soil.</title>
        <authorList>
            <person name="Liu D."/>
            <person name="Zhang G."/>
        </authorList>
    </citation>
    <scope>NUCLEOTIDE SEQUENCE [LARGE SCALE GENOMIC DNA]</scope>
    <source>
        <strain evidence="5 6">WN023</strain>
    </source>
</reference>
<dbReference type="Proteomes" id="UP000218831">
    <property type="component" value="Unassembled WGS sequence"/>
</dbReference>
<dbReference type="OrthoDB" id="9816167at2"/>
<proteinExistence type="predicted"/>
<comment type="caution">
    <text evidence="5">The sequence shown here is derived from an EMBL/GenBank/DDBJ whole genome shotgun (WGS) entry which is preliminary data.</text>
</comment>
<evidence type="ECO:0000313" key="5">
    <source>
        <dbReference type="EMBL" id="PAU93244.1"/>
    </source>
</evidence>
<feature type="chain" id="PRO_5012945919" description="Blue (type 1) copper domain-containing protein" evidence="3">
    <location>
        <begin position="24"/>
        <end position="160"/>
    </location>
</feature>
<dbReference type="SUPFAM" id="SSF49503">
    <property type="entry name" value="Cupredoxins"/>
    <property type="match status" value="1"/>
</dbReference>
<keyword evidence="3" id="KW-0732">Signal</keyword>
<gene>
    <name evidence="5" type="ORF">CK503_12530</name>
</gene>
<organism evidence="5 6">
    <name type="scientific">Fodinibius salipaludis</name>
    <dbReference type="NCBI Taxonomy" id="2032627"/>
    <lineage>
        <taxon>Bacteria</taxon>
        <taxon>Pseudomonadati</taxon>
        <taxon>Balneolota</taxon>
        <taxon>Balneolia</taxon>
        <taxon>Balneolales</taxon>
        <taxon>Balneolaceae</taxon>
        <taxon>Fodinibius</taxon>
    </lineage>
</organism>
<sequence length="160" mass="17883">MKFSVLTLLITLVLITGWGRAIASDVFQTDTVTVEVKGTDADARFDPVVVAVNPGDVIEFIVREGLHTVTAYHPTNRRPKRIPDLAKPFDSGLMEQGDQWFLNIKEEGVYDYFCLPHEKMGHVGRVIAGSYDAAIDYPEEGMPNVVLQKLSTETEQFLNQ</sequence>
<dbReference type="GO" id="GO:0009055">
    <property type="term" value="F:electron transfer activity"/>
    <property type="evidence" value="ECO:0007669"/>
    <property type="project" value="InterPro"/>
</dbReference>
<evidence type="ECO:0000256" key="1">
    <source>
        <dbReference type="ARBA" id="ARBA00022723"/>
    </source>
</evidence>
<keyword evidence="1" id="KW-0479">Metal-binding</keyword>
<keyword evidence="6" id="KW-1185">Reference proteome</keyword>
<protein>
    <recommendedName>
        <fullName evidence="4">Blue (type 1) copper domain-containing protein</fullName>
    </recommendedName>
</protein>
<dbReference type="GO" id="GO:0005507">
    <property type="term" value="F:copper ion binding"/>
    <property type="evidence" value="ECO:0007669"/>
    <property type="project" value="InterPro"/>
</dbReference>
<dbReference type="EMBL" id="NSKE01000009">
    <property type="protein sequence ID" value="PAU93244.1"/>
    <property type="molecule type" value="Genomic_DNA"/>
</dbReference>
<name>A0A2A2G8B8_9BACT</name>
<dbReference type="InterPro" id="IPR000923">
    <property type="entry name" value="BlueCu_1"/>
</dbReference>
<feature type="domain" description="Blue (type 1) copper" evidence="4">
    <location>
        <begin position="33"/>
        <end position="127"/>
    </location>
</feature>
<dbReference type="Pfam" id="PF00127">
    <property type="entry name" value="Copper-bind"/>
    <property type="match status" value="1"/>
</dbReference>
<evidence type="ECO:0000256" key="3">
    <source>
        <dbReference type="SAM" id="SignalP"/>
    </source>
</evidence>
<evidence type="ECO:0000256" key="2">
    <source>
        <dbReference type="ARBA" id="ARBA00023008"/>
    </source>
</evidence>
<feature type="signal peptide" evidence="3">
    <location>
        <begin position="1"/>
        <end position="23"/>
    </location>
</feature>
<dbReference type="RefSeq" id="WP_095607171.1">
    <property type="nucleotide sequence ID" value="NZ_NSKE01000009.1"/>
</dbReference>
<dbReference type="InterPro" id="IPR008972">
    <property type="entry name" value="Cupredoxin"/>
</dbReference>
<accession>A0A2A2G8B8</accession>
<keyword evidence="2" id="KW-0186">Copper</keyword>
<dbReference type="AlphaFoldDB" id="A0A2A2G8B8"/>